<dbReference type="Proteomes" id="UP001190091">
    <property type="component" value="Unassembled WGS sequence"/>
</dbReference>
<geneLocation type="plasmid" evidence="1">
    <name>p634-1</name>
</geneLocation>
<name>A0A2R4AB88_ECOLX</name>
<gene>
    <name evidence="2" type="ORF">FGAF848_52140</name>
    <name evidence="1" type="ORF">p634-1_00284</name>
</gene>
<accession>A0A2R4AB88</accession>
<dbReference type="EMBL" id="MG692627">
    <property type="protein sequence ID" value="AVR61907.1"/>
    <property type="molecule type" value="Genomic_DNA"/>
</dbReference>
<evidence type="ECO:0000313" key="2">
    <source>
        <dbReference type="EMBL" id="CAK1217666.1"/>
    </source>
</evidence>
<sequence length="47" mass="5482">MACQDLMIVIIINMMKGELYRSESLLTLWQHHSLSILRRNTKTGHTP</sequence>
<dbReference type="AlphaFoldDB" id="A0A2R4AB88"/>
<reference evidence="2" key="2">
    <citation type="submission" date="2023-10" db="EMBL/GenBank/DDBJ databases">
        <authorList>
            <person name="Leclercq S."/>
        </authorList>
    </citation>
    <scope>NUCLEOTIDE SEQUENCE</scope>
    <source>
        <strain evidence="2">F848</strain>
    </source>
</reference>
<dbReference type="EMBL" id="CAUZHL010000009">
    <property type="protein sequence ID" value="CAK1217666.1"/>
    <property type="molecule type" value="Genomic_DNA"/>
</dbReference>
<proteinExistence type="predicted"/>
<protein>
    <submittedName>
        <fullName evidence="1">Uncharacterized protein</fullName>
    </submittedName>
</protein>
<reference evidence="1" key="1">
    <citation type="journal article" date="2018" name="Vet. Microbiol.">
        <title>Longitudinal study of Escherichia coli plasmid resistance to extended-spectrum cephalosporins in free-range broilers.</title>
        <authorList>
            <person name="Baron S."/>
            <person name="Le Devendec L."/>
            <person name="Touzain F."/>
            <person name="Jouy E."/>
            <person name="Lucas P."/>
            <person name="de Boisseson C."/>
            <person name="Larvor E."/>
            <person name="Kempf I."/>
        </authorList>
    </citation>
    <scope>NUCLEOTIDE SEQUENCE</scope>
    <source>
        <strain evidence="1">634-1</strain>
        <plasmid evidence="1">p634-1</plasmid>
    </source>
</reference>
<evidence type="ECO:0000313" key="1">
    <source>
        <dbReference type="EMBL" id="AVR61907.1"/>
    </source>
</evidence>
<keyword evidence="1" id="KW-0614">Plasmid</keyword>
<organism evidence="1">
    <name type="scientific">Escherichia coli</name>
    <dbReference type="NCBI Taxonomy" id="562"/>
    <lineage>
        <taxon>Bacteria</taxon>
        <taxon>Pseudomonadati</taxon>
        <taxon>Pseudomonadota</taxon>
        <taxon>Gammaproteobacteria</taxon>
        <taxon>Enterobacterales</taxon>
        <taxon>Enterobacteriaceae</taxon>
        <taxon>Escherichia</taxon>
    </lineage>
</organism>